<proteinExistence type="predicted"/>
<evidence type="ECO:0000313" key="1">
    <source>
        <dbReference type="EMBL" id="MBW81567.1"/>
    </source>
</evidence>
<accession>A0A2P2IK34</accession>
<dbReference type="AlphaFoldDB" id="A0A2P2IK34"/>
<organism evidence="1">
    <name type="scientific">Rhizophora mucronata</name>
    <name type="common">Asiatic mangrove</name>
    <dbReference type="NCBI Taxonomy" id="61149"/>
    <lineage>
        <taxon>Eukaryota</taxon>
        <taxon>Viridiplantae</taxon>
        <taxon>Streptophyta</taxon>
        <taxon>Embryophyta</taxon>
        <taxon>Tracheophyta</taxon>
        <taxon>Spermatophyta</taxon>
        <taxon>Magnoliopsida</taxon>
        <taxon>eudicotyledons</taxon>
        <taxon>Gunneridae</taxon>
        <taxon>Pentapetalae</taxon>
        <taxon>rosids</taxon>
        <taxon>fabids</taxon>
        <taxon>Malpighiales</taxon>
        <taxon>Rhizophoraceae</taxon>
        <taxon>Rhizophora</taxon>
    </lineage>
</organism>
<dbReference type="EMBL" id="GGEC01001084">
    <property type="protein sequence ID" value="MBW81567.1"/>
    <property type="molecule type" value="Transcribed_RNA"/>
</dbReference>
<sequence length="56" mass="6408">MATCDESIYWQVYFLPTTGAKETLCNSKTGALEVWFEIEQFASIDKILQLNNVSFL</sequence>
<name>A0A2P2IK34_RHIMU</name>
<reference evidence="1" key="1">
    <citation type="submission" date="2018-02" db="EMBL/GenBank/DDBJ databases">
        <title>Rhizophora mucronata_Transcriptome.</title>
        <authorList>
            <person name="Meera S.P."/>
            <person name="Sreeshan A."/>
            <person name="Augustine A."/>
        </authorList>
    </citation>
    <scope>NUCLEOTIDE SEQUENCE</scope>
    <source>
        <tissue evidence="1">Leaf</tissue>
    </source>
</reference>
<protein>
    <submittedName>
        <fullName evidence="1">Uncharacterized protein</fullName>
    </submittedName>
</protein>